<comment type="caution">
    <text evidence="1">The sequence shown here is derived from an EMBL/GenBank/DDBJ whole genome shotgun (WGS) entry which is preliminary data.</text>
</comment>
<sequence>MKHPILDCKIQIEEGIEAHLEQIEDDIMDLQVNLVTALLSGLDKFKTEELAEWAVDLEILEEYWEKVTVQMFPTV</sequence>
<dbReference type="Proteomes" id="UP000297693">
    <property type="component" value="Unassembled WGS sequence"/>
</dbReference>
<evidence type="ECO:0000313" key="1">
    <source>
        <dbReference type="EMBL" id="TGL63898.1"/>
    </source>
</evidence>
<organism evidence="1 2">
    <name type="scientific">Leptospira ognonensis</name>
    <dbReference type="NCBI Taxonomy" id="2484945"/>
    <lineage>
        <taxon>Bacteria</taxon>
        <taxon>Pseudomonadati</taxon>
        <taxon>Spirochaetota</taxon>
        <taxon>Spirochaetia</taxon>
        <taxon>Leptospirales</taxon>
        <taxon>Leptospiraceae</taxon>
        <taxon>Leptospira</taxon>
    </lineage>
</organism>
<evidence type="ECO:0000313" key="2">
    <source>
        <dbReference type="Proteomes" id="UP000297693"/>
    </source>
</evidence>
<accession>A0A4R9KAZ0</accession>
<name>A0A4R9KAZ0_9LEPT</name>
<reference evidence="1" key="1">
    <citation type="journal article" date="2019" name="PLoS Negl. Trop. Dis.">
        <title>Revisiting the worldwide diversity of Leptospira species in the environment.</title>
        <authorList>
            <person name="Vincent A.T."/>
            <person name="Schiettekatte O."/>
            <person name="Bourhy P."/>
            <person name="Veyrier F.J."/>
            <person name="Picardeau M."/>
        </authorList>
    </citation>
    <scope>NUCLEOTIDE SEQUENCE [LARGE SCALE GENOMIC DNA]</scope>
    <source>
        <strain evidence="1">201702476</strain>
    </source>
</reference>
<protein>
    <submittedName>
        <fullName evidence="1">Uncharacterized protein</fullName>
    </submittedName>
</protein>
<dbReference type="RefSeq" id="WP_135621394.1">
    <property type="nucleotide sequence ID" value="NZ_RQGD01000002.1"/>
</dbReference>
<dbReference type="AlphaFoldDB" id="A0A4R9KAZ0"/>
<proteinExistence type="predicted"/>
<dbReference type="EMBL" id="RQGD01000002">
    <property type="protein sequence ID" value="TGL63898.1"/>
    <property type="molecule type" value="Genomic_DNA"/>
</dbReference>
<keyword evidence="2" id="KW-1185">Reference proteome</keyword>
<gene>
    <name evidence="1" type="ORF">EHQ58_00590</name>
</gene>